<dbReference type="InterPro" id="IPR008570">
    <property type="entry name" value="ESCRT-II_cplx_Vps25-sub"/>
</dbReference>
<keyword evidence="3" id="KW-0653">Protein transport</keyword>
<dbReference type="Gene3D" id="1.10.10.10">
    <property type="entry name" value="Winged helix-like DNA-binding domain superfamily/Winged helix DNA-binding domain"/>
    <property type="match status" value="1"/>
</dbReference>
<dbReference type="InterPro" id="IPR014041">
    <property type="entry name" value="ESCRT-II_cplx_Vps25-sub_N"/>
</dbReference>
<keyword evidence="2" id="KW-0813">Transport</keyword>
<dbReference type="EMBL" id="BQXS01011037">
    <property type="protein sequence ID" value="GKT35656.1"/>
    <property type="molecule type" value="Genomic_DNA"/>
</dbReference>
<dbReference type="InterPro" id="IPR036390">
    <property type="entry name" value="WH_DNA-bd_sf"/>
</dbReference>
<evidence type="ECO:0000256" key="1">
    <source>
        <dbReference type="ARBA" id="ARBA00009674"/>
    </source>
</evidence>
<evidence type="ECO:0000313" key="5">
    <source>
        <dbReference type="Proteomes" id="UP001057375"/>
    </source>
</evidence>
<dbReference type="Gene3D" id="1.10.10.570">
    <property type="entry name" value="Winged helix' DNA-binding domain. Chain C. Domain 1"/>
    <property type="match status" value="1"/>
</dbReference>
<dbReference type="PANTHER" id="PTHR13149">
    <property type="entry name" value="VACUOLAR PROTEIN SORTING-ASSOCIATED PROTEIN VPS25"/>
    <property type="match status" value="1"/>
</dbReference>
<evidence type="ECO:0000313" key="4">
    <source>
        <dbReference type="EMBL" id="GKT35656.1"/>
    </source>
</evidence>
<comment type="caution">
    <text evidence="4">The sequence shown here is derived from an EMBL/GenBank/DDBJ whole genome shotgun (WGS) entry which is preliminary data.</text>
</comment>
<comment type="similarity">
    <text evidence="1">Belongs to the VPS25 family.</text>
</comment>
<reference evidence="4" key="1">
    <citation type="submission" date="2022-03" db="EMBL/GenBank/DDBJ databases">
        <title>Draft genome sequence of Aduncisulcus paluster, a free-living microaerophilic Fornicata.</title>
        <authorList>
            <person name="Yuyama I."/>
            <person name="Kume K."/>
            <person name="Tamura T."/>
            <person name="Inagaki Y."/>
            <person name="Hashimoto T."/>
        </authorList>
    </citation>
    <scope>NUCLEOTIDE SEQUENCE</scope>
    <source>
        <strain evidence="4">NY0171</strain>
    </source>
</reference>
<keyword evidence="5" id="KW-1185">Reference proteome</keyword>
<protein>
    <submittedName>
        <fullName evidence="4">ESCRT-II complex, Vps25 subunit like protein</fullName>
    </submittedName>
</protein>
<dbReference type="Proteomes" id="UP001057375">
    <property type="component" value="Unassembled WGS sequence"/>
</dbReference>
<dbReference type="InterPro" id="IPR036388">
    <property type="entry name" value="WH-like_DNA-bd_sf"/>
</dbReference>
<organism evidence="4 5">
    <name type="scientific">Aduncisulcus paluster</name>
    <dbReference type="NCBI Taxonomy" id="2918883"/>
    <lineage>
        <taxon>Eukaryota</taxon>
        <taxon>Metamonada</taxon>
        <taxon>Carpediemonas-like organisms</taxon>
        <taxon>Aduncisulcus</taxon>
    </lineage>
</organism>
<dbReference type="PANTHER" id="PTHR13149:SF0">
    <property type="entry name" value="VACUOLAR PROTEIN-SORTING-ASSOCIATED PROTEIN 25"/>
    <property type="match status" value="1"/>
</dbReference>
<gene>
    <name evidence="4" type="ORF">ADUPG1_008769</name>
</gene>
<name>A0ABQ5KUD1_9EUKA</name>
<dbReference type="SUPFAM" id="SSF46785">
    <property type="entry name" value="Winged helix' DNA-binding domain"/>
    <property type="match status" value="2"/>
</dbReference>
<dbReference type="Pfam" id="PF05871">
    <property type="entry name" value="ESCRT-II"/>
    <property type="match status" value="1"/>
</dbReference>
<proteinExistence type="inferred from homology"/>
<accession>A0ABQ5KUD1</accession>
<sequence>MPDFQFPEFHGLPPFYTPQPVPKTREQQIDLWSSLIISYCHHESIKIIDIISFLDSPVCNNKTIERKMPQSLLEKIITNLKEDGHAEWADESHSRAYIFYKSPAEWGVQIMKIIDDQGLLGEVVPIRRLMKLLSEENKEFEGCDEFIFFRSLKELEKKDKCFIMGKSQGIVTSVDEIMGVKFKLG</sequence>
<evidence type="ECO:0000256" key="3">
    <source>
        <dbReference type="ARBA" id="ARBA00022927"/>
    </source>
</evidence>
<evidence type="ECO:0000256" key="2">
    <source>
        <dbReference type="ARBA" id="ARBA00022448"/>
    </source>
</evidence>